<dbReference type="InterPro" id="IPR003779">
    <property type="entry name" value="CMD-like"/>
</dbReference>
<protein>
    <submittedName>
        <fullName evidence="2">Alkylhydroperoxidase AhpD family core domain-containing protein</fullName>
    </submittedName>
</protein>
<gene>
    <name evidence="2" type="ORF">SAMN04487991_0543</name>
</gene>
<feature type="domain" description="Carboxymuconolactone decarboxylase-like" evidence="1">
    <location>
        <begin position="22"/>
        <end position="104"/>
    </location>
</feature>
<organism evidence="2 3">
    <name type="scientific">Celeribacter neptunius</name>
    <dbReference type="NCBI Taxonomy" id="588602"/>
    <lineage>
        <taxon>Bacteria</taxon>
        <taxon>Pseudomonadati</taxon>
        <taxon>Pseudomonadota</taxon>
        <taxon>Alphaproteobacteria</taxon>
        <taxon>Rhodobacterales</taxon>
        <taxon>Roseobacteraceae</taxon>
        <taxon>Celeribacter</taxon>
    </lineage>
</organism>
<dbReference type="NCBIfam" id="TIGR00778">
    <property type="entry name" value="ahpD_dom"/>
    <property type="match status" value="1"/>
</dbReference>
<sequence>MSWAKELETVQNAMGDFGTELPAVGDGFHALHVGAMAEGAIPVKHKELQALAIGITKQCMNCIGFHVKASIDAGASREEIAETVGVAILMGGGPSYMYGIKALEAYDELVTLAA</sequence>
<dbReference type="EMBL" id="FORH01000001">
    <property type="protein sequence ID" value="SFI66394.1"/>
    <property type="molecule type" value="Genomic_DNA"/>
</dbReference>
<evidence type="ECO:0000313" key="2">
    <source>
        <dbReference type="EMBL" id="SFI66394.1"/>
    </source>
</evidence>
<dbReference type="Gene3D" id="1.20.1290.10">
    <property type="entry name" value="AhpD-like"/>
    <property type="match status" value="1"/>
</dbReference>
<name>A0A1I3K1V3_9RHOB</name>
<dbReference type="OrthoDB" id="1683318at2"/>
<dbReference type="InterPro" id="IPR029032">
    <property type="entry name" value="AhpD-like"/>
</dbReference>
<dbReference type="RefSeq" id="WP_090056865.1">
    <property type="nucleotide sequence ID" value="NZ_FORH01000001.1"/>
</dbReference>
<keyword evidence="3" id="KW-1185">Reference proteome</keyword>
<dbReference type="GO" id="GO:0051920">
    <property type="term" value="F:peroxiredoxin activity"/>
    <property type="evidence" value="ECO:0007669"/>
    <property type="project" value="InterPro"/>
</dbReference>
<dbReference type="STRING" id="588602.SAMN04487991_0543"/>
<accession>A0A1I3K1V3</accession>
<reference evidence="3" key="1">
    <citation type="submission" date="2016-10" db="EMBL/GenBank/DDBJ databases">
        <authorList>
            <person name="Varghese N."/>
            <person name="Submissions S."/>
        </authorList>
    </citation>
    <scope>NUCLEOTIDE SEQUENCE [LARGE SCALE GENOMIC DNA]</scope>
    <source>
        <strain evidence="3">DSM 26471</strain>
    </source>
</reference>
<keyword evidence="2" id="KW-0575">Peroxidase</keyword>
<dbReference type="PANTHER" id="PTHR33930:SF2">
    <property type="entry name" value="BLR3452 PROTEIN"/>
    <property type="match status" value="1"/>
</dbReference>
<dbReference type="InterPro" id="IPR004675">
    <property type="entry name" value="AhpD_core"/>
</dbReference>
<dbReference type="Pfam" id="PF02627">
    <property type="entry name" value="CMD"/>
    <property type="match status" value="1"/>
</dbReference>
<dbReference type="SUPFAM" id="SSF69118">
    <property type="entry name" value="AhpD-like"/>
    <property type="match status" value="1"/>
</dbReference>
<dbReference type="Proteomes" id="UP000199630">
    <property type="component" value="Unassembled WGS sequence"/>
</dbReference>
<dbReference type="PANTHER" id="PTHR33930">
    <property type="entry name" value="ALKYL HYDROPEROXIDE REDUCTASE AHPD"/>
    <property type="match status" value="1"/>
</dbReference>
<dbReference type="AlphaFoldDB" id="A0A1I3K1V3"/>
<evidence type="ECO:0000313" key="3">
    <source>
        <dbReference type="Proteomes" id="UP000199630"/>
    </source>
</evidence>
<evidence type="ECO:0000259" key="1">
    <source>
        <dbReference type="Pfam" id="PF02627"/>
    </source>
</evidence>
<keyword evidence="2" id="KW-0560">Oxidoreductase</keyword>
<proteinExistence type="predicted"/>